<dbReference type="RefSeq" id="WP_058030103.1">
    <property type="nucleotide sequence ID" value="NZ_CP013187.1"/>
</dbReference>
<accession>A0A0S2K2A0</accession>
<dbReference type="KEGG" id="pphe:PP2015_1943"/>
<dbReference type="Gene3D" id="3.30.310.170">
    <property type="entry name" value="Outer membrane protein assembly factor BamC"/>
    <property type="match status" value="1"/>
</dbReference>
<dbReference type="PATRIC" id="fig|161398.10.peg.1971"/>
<dbReference type="OrthoDB" id="9797795at2"/>
<name>A0A0S2K2A0_9GAMM</name>
<dbReference type="STRING" id="161398.PP2015_1943"/>
<dbReference type="InterPro" id="IPR010653">
    <property type="entry name" value="NlpB/DapX"/>
</dbReference>
<dbReference type="AlphaFoldDB" id="A0A0S2K2A0"/>
<dbReference type="Proteomes" id="UP000061457">
    <property type="component" value="Chromosome I"/>
</dbReference>
<dbReference type="InterPro" id="IPR042268">
    <property type="entry name" value="BamC_C"/>
</dbReference>
<protein>
    <submittedName>
        <fullName evidence="1">Lipoprotein-34 NlpB</fullName>
    </submittedName>
</protein>
<dbReference type="Gene3D" id="3.30.530.50">
    <property type="match status" value="1"/>
</dbReference>
<evidence type="ECO:0000313" key="1">
    <source>
        <dbReference type="EMBL" id="ALO42443.1"/>
    </source>
</evidence>
<dbReference type="Pfam" id="PF06804">
    <property type="entry name" value="Lipoprotein_18"/>
    <property type="match status" value="1"/>
</dbReference>
<sequence>MQYWIPKTVALGVILGLSGCSVFTNDTHHEKNYRINKAVQVPSDLKQPYKDPTYAMQEAQYDNDTEELALRPPQQVLTLAAGSWLEQNDKLARVFFDKNDGIEDLTSFIWQAVDSVAAEKQISFESMNKEQGEALTDWYSVITPSSKWFWQEETTPSKQKYKFTVSQSEHQRTASLSAELVDYQSDEIELTELLKQQLEVRALNQIIAEFDYQYRLLLVELRKQQGQLALDIGFDPNGNAAMVAVQPVNIVIANLANVLERLNFTIISVDGEKDELHVRYEKPEDSVWDSIWGDETVILPIDEGDYRIKISTLSDKKSSVTWRNNDGEALSADLLSELQQNLNKAIGNKGLSI</sequence>
<reference evidence="1 2" key="1">
    <citation type="submission" date="2015-11" db="EMBL/GenBank/DDBJ databases">
        <authorList>
            <person name="Zhang Y."/>
            <person name="Guo Z."/>
        </authorList>
    </citation>
    <scope>NUCLEOTIDE SEQUENCE [LARGE SCALE GENOMIC DNA]</scope>
    <source>
        <strain evidence="1 2">KCTC 12086</strain>
    </source>
</reference>
<dbReference type="EMBL" id="CP013187">
    <property type="protein sequence ID" value="ALO42443.1"/>
    <property type="molecule type" value="Genomic_DNA"/>
</dbReference>
<proteinExistence type="predicted"/>
<organism evidence="1 2">
    <name type="scientific">Pseudoalteromonas phenolica</name>
    <dbReference type="NCBI Taxonomy" id="161398"/>
    <lineage>
        <taxon>Bacteria</taxon>
        <taxon>Pseudomonadati</taxon>
        <taxon>Pseudomonadota</taxon>
        <taxon>Gammaproteobacteria</taxon>
        <taxon>Alteromonadales</taxon>
        <taxon>Pseudoalteromonadaceae</taxon>
        <taxon>Pseudoalteromonas</taxon>
    </lineage>
</organism>
<evidence type="ECO:0000313" key="2">
    <source>
        <dbReference type="Proteomes" id="UP000061457"/>
    </source>
</evidence>
<dbReference type="PROSITE" id="PS51257">
    <property type="entry name" value="PROKAR_LIPOPROTEIN"/>
    <property type="match status" value="1"/>
</dbReference>
<keyword evidence="1" id="KW-0449">Lipoprotein</keyword>
<keyword evidence="2" id="KW-1185">Reference proteome</keyword>
<gene>
    <name evidence="1" type="ORF">PP2015_1943</name>
</gene>